<gene>
    <name evidence="1" type="ORF">HMPREF9144_0372</name>
</gene>
<accession>F9DFD2</accession>
<protein>
    <submittedName>
        <fullName evidence="1">Uncharacterized protein</fullName>
    </submittedName>
</protein>
<organism evidence="1 2">
    <name type="scientific">Prevotella pallens ATCC 700821</name>
    <dbReference type="NCBI Taxonomy" id="997353"/>
    <lineage>
        <taxon>Bacteria</taxon>
        <taxon>Pseudomonadati</taxon>
        <taxon>Bacteroidota</taxon>
        <taxon>Bacteroidia</taxon>
        <taxon>Bacteroidales</taxon>
        <taxon>Prevotellaceae</taxon>
        <taxon>Prevotella</taxon>
    </lineage>
</organism>
<reference evidence="1 2" key="1">
    <citation type="submission" date="2011-04" db="EMBL/GenBank/DDBJ databases">
        <authorList>
            <person name="Muzny D."/>
            <person name="Qin X."/>
            <person name="Deng J."/>
            <person name="Jiang H."/>
            <person name="Liu Y."/>
            <person name="Qu J."/>
            <person name="Song X.-Z."/>
            <person name="Zhang L."/>
            <person name="Thornton R."/>
            <person name="Coyle M."/>
            <person name="Francisco L."/>
            <person name="Jackson L."/>
            <person name="Javaid M."/>
            <person name="Korchina V."/>
            <person name="Kovar C."/>
            <person name="Mata R."/>
            <person name="Mathew T."/>
            <person name="Ngo R."/>
            <person name="Nguyen L."/>
            <person name="Nguyen N."/>
            <person name="Okwuonu G."/>
            <person name="Ongeri F."/>
            <person name="Pham C."/>
            <person name="Simmons D."/>
            <person name="Wilczek-Boney K."/>
            <person name="Hale W."/>
            <person name="Jakkamsetti A."/>
            <person name="Pham P."/>
            <person name="Ruth R."/>
            <person name="San Lucas F."/>
            <person name="Warren J."/>
            <person name="Zhang J."/>
            <person name="Zhao Z."/>
            <person name="Zhou C."/>
            <person name="Zhu D."/>
            <person name="Lee S."/>
            <person name="Bess C."/>
            <person name="Blankenburg K."/>
            <person name="Forbes L."/>
            <person name="Fu Q."/>
            <person name="Gubbala S."/>
            <person name="Hirani K."/>
            <person name="Jayaseelan J.C."/>
            <person name="Lara F."/>
            <person name="Munidasa M."/>
            <person name="Palculict T."/>
            <person name="Patil S."/>
            <person name="Pu L.-L."/>
            <person name="Saada N."/>
            <person name="Tang L."/>
            <person name="Weissenberger G."/>
            <person name="Zhu Y."/>
            <person name="Hemphill L."/>
            <person name="Shang Y."/>
            <person name="Youmans B."/>
            <person name="Ayvaz T."/>
            <person name="Ross M."/>
            <person name="Santibanez J."/>
            <person name="Aqrawi P."/>
            <person name="Gross S."/>
            <person name="Joshi V."/>
            <person name="Fowler G."/>
            <person name="Nazareth L."/>
            <person name="Reid J."/>
            <person name="Worley K."/>
            <person name="Petrosino J."/>
            <person name="Highlander S."/>
            <person name="Gibbs R."/>
        </authorList>
    </citation>
    <scope>NUCLEOTIDE SEQUENCE [LARGE SCALE GENOMIC DNA]</scope>
    <source>
        <strain evidence="1 2">ATCC 700821</strain>
    </source>
</reference>
<dbReference type="AlphaFoldDB" id="F9DFD2"/>
<evidence type="ECO:0000313" key="1">
    <source>
        <dbReference type="EMBL" id="EGQ21702.1"/>
    </source>
</evidence>
<name>F9DFD2_9BACT</name>
<dbReference type="EMBL" id="AFPY01000016">
    <property type="protein sequence ID" value="EGQ21702.1"/>
    <property type="molecule type" value="Genomic_DNA"/>
</dbReference>
<evidence type="ECO:0000313" key="2">
    <source>
        <dbReference type="Proteomes" id="UP000004123"/>
    </source>
</evidence>
<proteinExistence type="predicted"/>
<dbReference type="HOGENOM" id="CLU_3102296_0_0_10"/>
<sequence length="51" mass="6180">MLRGKFMAAYNALQLQHEKTIIKKNNFVIRFLKFIIINRCILNKKIKKMQQ</sequence>
<dbReference type="Proteomes" id="UP000004123">
    <property type="component" value="Unassembled WGS sequence"/>
</dbReference>
<comment type="caution">
    <text evidence="1">The sequence shown here is derived from an EMBL/GenBank/DDBJ whole genome shotgun (WGS) entry which is preliminary data.</text>
</comment>